<feature type="region of interest" description="Disordered" evidence="1">
    <location>
        <begin position="349"/>
        <end position="374"/>
    </location>
</feature>
<organism evidence="3 4">
    <name type="scientific">Microcaecilia unicolor</name>
    <dbReference type="NCBI Taxonomy" id="1415580"/>
    <lineage>
        <taxon>Eukaryota</taxon>
        <taxon>Metazoa</taxon>
        <taxon>Chordata</taxon>
        <taxon>Craniata</taxon>
        <taxon>Vertebrata</taxon>
        <taxon>Euteleostomi</taxon>
        <taxon>Amphibia</taxon>
        <taxon>Gymnophiona</taxon>
        <taxon>Siphonopidae</taxon>
        <taxon>Microcaecilia</taxon>
    </lineage>
</organism>
<evidence type="ECO:0000313" key="3">
    <source>
        <dbReference type="Proteomes" id="UP000515156"/>
    </source>
</evidence>
<reference evidence="4" key="1">
    <citation type="submission" date="2025-08" db="UniProtKB">
        <authorList>
            <consortium name="RefSeq"/>
        </authorList>
    </citation>
    <scope>IDENTIFICATION</scope>
</reference>
<dbReference type="Proteomes" id="UP000515156">
    <property type="component" value="Chromosome 6"/>
</dbReference>
<proteinExistence type="predicted"/>
<name>A0A6P7YJI8_9AMPH</name>
<dbReference type="RefSeq" id="XP_030063114.1">
    <property type="nucleotide sequence ID" value="XM_030207254.1"/>
</dbReference>
<feature type="transmembrane region" description="Helical" evidence="2">
    <location>
        <begin position="90"/>
        <end position="113"/>
    </location>
</feature>
<gene>
    <name evidence="4" type="primary">LOC115472814</name>
</gene>
<dbReference type="AlphaFoldDB" id="A0A6P7YJI8"/>
<evidence type="ECO:0000256" key="2">
    <source>
        <dbReference type="SAM" id="Phobius"/>
    </source>
</evidence>
<feature type="region of interest" description="Disordered" evidence="1">
    <location>
        <begin position="309"/>
        <end position="330"/>
    </location>
</feature>
<sequence>MMTLRSTLFVINPKFLPHKRGGLNGTGSERDMPQKKTILLFILLALTIARDNSFMATTKEHQPASVTKKNTLDGKSPFLYRFLTRLTSGLTANAAIFGIIFFFFMVAVLFLLYRESKYYGFLEQLMVEKIASKSDSAEELQPPSACITYPEYYHAEKSQDIGSNEQEDSFSCRRPTLCKHQSLGKCNNEAPNCPPKETSDSQPFERPHVTTRLDNTMDKPTIPLYMDSLLRGNLLNCSVEEDSGSKAPSFPTKEVPDSRQFQTPFVTENVNDVCKSPIPEESNSVQMKIISGSADEEDISNINRNIPLEAKSPASADEEDSSSSKNGNVPLEATYSSWADEEDINNINGNVPLEAKSSASADEEEDISNINGNVPLELKSSTSADEEDISNINGNVPLELKSSASADEEDSSSISGNVPLEAKYSSWAHEEDINNINGNVPLEAKSSPSADEEDSSSISGNVPLKAKYSSWADEEDSSSISRNVPLKAKYSSWADEEDININGNVPLEAKSSSCESITLNSSDVLNFSFIPRFSSPLPNKTLMEVMHEYFSSIDDNVNIGKHSDFIN</sequence>
<dbReference type="OrthoDB" id="10559903at2759"/>
<protein>
    <submittedName>
        <fullName evidence="4">Uncharacterized protein LOC115472814 isoform X1</fullName>
    </submittedName>
</protein>
<evidence type="ECO:0000256" key="1">
    <source>
        <dbReference type="SAM" id="MobiDB-lite"/>
    </source>
</evidence>
<dbReference type="GeneID" id="115472814"/>
<dbReference type="InParanoid" id="A0A6P7YJI8"/>
<dbReference type="KEGG" id="muo:115472814"/>
<keyword evidence="3" id="KW-1185">Reference proteome</keyword>
<evidence type="ECO:0000313" key="4">
    <source>
        <dbReference type="RefSeq" id="XP_030063114.1"/>
    </source>
</evidence>
<feature type="region of interest" description="Disordered" evidence="1">
    <location>
        <begin position="438"/>
        <end position="461"/>
    </location>
</feature>
<keyword evidence="2" id="KW-0812">Transmembrane</keyword>
<keyword evidence="2" id="KW-1133">Transmembrane helix</keyword>
<keyword evidence="2" id="KW-0472">Membrane</keyword>
<accession>A0A6P7YJI8</accession>